<reference evidence="2" key="2">
    <citation type="submission" date="2021-04" db="EMBL/GenBank/DDBJ databases">
        <authorList>
            <person name="Podell S."/>
        </authorList>
    </citation>
    <scope>NUCLEOTIDE SEQUENCE</scope>
    <source>
        <strain evidence="2">Hildebrandi</strain>
    </source>
</reference>
<keyword evidence="2" id="KW-0808">Transferase</keyword>
<comment type="caution">
    <text evidence="2">The sequence shown here is derived from an EMBL/GenBank/DDBJ whole genome shotgun (WGS) entry which is preliminary data.</text>
</comment>
<name>A0A9K3PQ19_9STRA</name>
<proteinExistence type="predicted"/>
<keyword evidence="2" id="KW-0695">RNA-directed DNA polymerase</keyword>
<gene>
    <name evidence="2" type="ORF">IV203_000153</name>
</gene>
<dbReference type="AlphaFoldDB" id="A0A9K3PQ19"/>
<protein>
    <submittedName>
        <fullName evidence="2">Reverse transcriptase RNA-dependent DNA polymerase</fullName>
    </submittedName>
</protein>
<dbReference type="EMBL" id="JAGRRH010000015">
    <property type="protein sequence ID" value="KAG7355467.1"/>
    <property type="molecule type" value="Genomic_DNA"/>
</dbReference>
<dbReference type="GO" id="GO:0003964">
    <property type="term" value="F:RNA-directed DNA polymerase activity"/>
    <property type="evidence" value="ECO:0007669"/>
    <property type="project" value="UniProtKB-KW"/>
</dbReference>
<feature type="domain" description="Reverse transcriptase Ty1/copia-type" evidence="1">
    <location>
        <begin position="21"/>
        <end position="126"/>
    </location>
</feature>
<evidence type="ECO:0000313" key="2">
    <source>
        <dbReference type="EMBL" id="KAG7355467.1"/>
    </source>
</evidence>
<organism evidence="2 3">
    <name type="scientific">Nitzschia inconspicua</name>
    <dbReference type="NCBI Taxonomy" id="303405"/>
    <lineage>
        <taxon>Eukaryota</taxon>
        <taxon>Sar</taxon>
        <taxon>Stramenopiles</taxon>
        <taxon>Ochrophyta</taxon>
        <taxon>Bacillariophyta</taxon>
        <taxon>Bacillariophyceae</taxon>
        <taxon>Bacillariophycidae</taxon>
        <taxon>Bacillariales</taxon>
        <taxon>Bacillariaceae</taxon>
        <taxon>Nitzschia</taxon>
    </lineage>
</organism>
<keyword evidence="2" id="KW-0548">Nucleotidyltransferase</keyword>
<dbReference type="InterPro" id="IPR013103">
    <property type="entry name" value="RVT_2"/>
</dbReference>
<accession>A0A9K3PQ19</accession>
<evidence type="ECO:0000313" key="3">
    <source>
        <dbReference type="Proteomes" id="UP000693970"/>
    </source>
</evidence>
<sequence length="173" mass="20319">MLPIEWKEMFKANTEVHKWLGKPLRLTKSLYGDRVANLAWDETQSNWMTSPEIGFQRIPSERSIYVKKTMEGMMMVLNAVDDLLYFATTIEMKDWFEKETERRFDVQKKLGQAEWYLQSRITQLADYFLESRRMNTVASCSSSTFFNDGSYEFVHQDNITETTTNPTIVPIVS</sequence>
<dbReference type="OrthoDB" id="120422at2759"/>
<dbReference type="Pfam" id="PF07727">
    <property type="entry name" value="RVT_2"/>
    <property type="match status" value="1"/>
</dbReference>
<reference evidence="2" key="1">
    <citation type="journal article" date="2021" name="Sci. Rep.">
        <title>Diploid genomic architecture of Nitzschia inconspicua, an elite biomass production diatom.</title>
        <authorList>
            <person name="Oliver A."/>
            <person name="Podell S."/>
            <person name="Pinowska A."/>
            <person name="Traller J.C."/>
            <person name="Smith S.R."/>
            <person name="McClure R."/>
            <person name="Beliaev A."/>
            <person name="Bohutskyi P."/>
            <person name="Hill E.A."/>
            <person name="Rabines A."/>
            <person name="Zheng H."/>
            <person name="Allen L.Z."/>
            <person name="Kuo A."/>
            <person name="Grigoriev I.V."/>
            <person name="Allen A.E."/>
            <person name="Hazlebeck D."/>
            <person name="Allen E.E."/>
        </authorList>
    </citation>
    <scope>NUCLEOTIDE SEQUENCE</scope>
    <source>
        <strain evidence="2">Hildebrandi</strain>
    </source>
</reference>
<evidence type="ECO:0000259" key="1">
    <source>
        <dbReference type="Pfam" id="PF07727"/>
    </source>
</evidence>
<keyword evidence="3" id="KW-1185">Reference proteome</keyword>
<dbReference type="Proteomes" id="UP000693970">
    <property type="component" value="Unassembled WGS sequence"/>
</dbReference>